<dbReference type="EMBL" id="ML120509">
    <property type="protein sequence ID" value="RPA90932.1"/>
    <property type="molecule type" value="Genomic_DNA"/>
</dbReference>
<evidence type="ECO:0000313" key="2">
    <source>
        <dbReference type="EMBL" id="RPA90932.1"/>
    </source>
</evidence>
<dbReference type="AlphaFoldDB" id="A0A3N4IXK9"/>
<accession>A0A3N4IXK9</accession>
<keyword evidence="3" id="KW-1185">Reference proteome</keyword>
<evidence type="ECO:0000313" key="3">
    <source>
        <dbReference type="Proteomes" id="UP000276215"/>
    </source>
</evidence>
<dbReference type="Proteomes" id="UP000276215">
    <property type="component" value="Unassembled WGS sequence"/>
</dbReference>
<name>A0A3N4IXK9_9PEZI</name>
<protein>
    <submittedName>
        <fullName evidence="2">Uncharacterized protein</fullName>
    </submittedName>
</protein>
<organism evidence="2 3">
    <name type="scientific">Choiromyces venosus 120613-1</name>
    <dbReference type="NCBI Taxonomy" id="1336337"/>
    <lineage>
        <taxon>Eukaryota</taxon>
        <taxon>Fungi</taxon>
        <taxon>Dikarya</taxon>
        <taxon>Ascomycota</taxon>
        <taxon>Pezizomycotina</taxon>
        <taxon>Pezizomycetes</taxon>
        <taxon>Pezizales</taxon>
        <taxon>Tuberaceae</taxon>
        <taxon>Choiromyces</taxon>
    </lineage>
</organism>
<feature type="compositionally biased region" description="Polar residues" evidence="1">
    <location>
        <begin position="45"/>
        <end position="54"/>
    </location>
</feature>
<gene>
    <name evidence="2" type="ORF">L873DRAFT_357720</name>
</gene>
<evidence type="ECO:0000256" key="1">
    <source>
        <dbReference type="SAM" id="MobiDB-lite"/>
    </source>
</evidence>
<proteinExistence type="predicted"/>
<reference evidence="2 3" key="1">
    <citation type="journal article" date="2018" name="Nat. Ecol. Evol.">
        <title>Pezizomycetes genomes reveal the molecular basis of ectomycorrhizal truffle lifestyle.</title>
        <authorList>
            <person name="Murat C."/>
            <person name="Payen T."/>
            <person name="Noel B."/>
            <person name="Kuo A."/>
            <person name="Morin E."/>
            <person name="Chen J."/>
            <person name="Kohler A."/>
            <person name="Krizsan K."/>
            <person name="Balestrini R."/>
            <person name="Da Silva C."/>
            <person name="Montanini B."/>
            <person name="Hainaut M."/>
            <person name="Levati E."/>
            <person name="Barry K.W."/>
            <person name="Belfiori B."/>
            <person name="Cichocki N."/>
            <person name="Clum A."/>
            <person name="Dockter R.B."/>
            <person name="Fauchery L."/>
            <person name="Guy J."/>
            <person name="Iotti M."/>
            <person name="Le Tacon F."/>
            <person name="Lindquist E.A."/>
            <person name="Lipzen A."/>
            <person name="Malagnac F."/>
            <person name="Mello A."/>
            <person name="Molinier V."/>
            <person name="Miyauchi S."/>
            <person name="Poulain J."/>
            <person name="Riccioni C."/>
            <person name="Rubini A."/>
            <person name="Sitrit Y."/>
            <person name="Splivallo R."/>
            <person name="Traeger S."/>
            <person name="Wang M."/>
            <person name="Zifcakova L."/>
            <person name="Wipf D."/>
            <person name="Zambonelli A."/>
            <person name="Paolocci F."/>
            <person name="Nowrousian M."/>
            <person name="Ottonello S."/>
            <person name="Baldrian P."/>
            <person name="Spatafora J.W."/>
            <person name="Henrissat B."/>
            <person name="Nagy L.G."/>
            <person name="Aury J.M."/>
            <person name="Wincker P."/>
            <person name="Grigoriev I.V."/>
            <person name="Bonfante P."/>
            <person name="Martin F.M."/>
        </authorList>
    </citation>
    <scope>NUCLEOTIDE SEQUENCE [LARGE SCALE GENOMIC DNA]</scope>
    <source>
        <strain evidence="2 3">120613-1</strain>
    </source>
</reference>
<sequence length="148" mass="16600">MMLRFCVWLISSYTVRESNVRIAPRRTQNILQICISNIAIPPHHSTITTTNQRGSDNHKHSKSHSPHHSTPNVRANKPPPYPQFGRYIPTAALHPPSAFPLAQSVFNIFDTKPRSSTTKLPTIPPLPNRLRNVRGASNSKILSEGVMH</sequence>
<feature type="region of interest" description="Disordered" evidence="1">
    <location>
        <begin position="44"/>
        <end position="81"/>
    </location>
</feature>